<feature type="non-terminal residue" evidence="2">
    <location>
        <position position="1"/>
    </location>
</feature>
<evidence type="ECO:0000313" key="2">
    <source>
        <dbReference type="EMBL" id="SVC45815.1"/>
    </source>
</evidence>
<feature type="transmembrane region" description="Helical" evidence="1">
    <location>
        <begin position="165"/>
        <end position="186"/>
    </location>
</feature>
<name>A0A382MCL3_9ZZZZ</name>
<keyword evidence="1" id="KW-0812">Transmembrane</keyword>
<gene>
    <name evidence="2" type="ORF">METZ01_LOCUS298669</name>
</gene>
<dbReference type="EMBL" id="UINC01092329">
    <property type="protein sequence ID" value="SVC45815.1"/>
    <property type="molecule type" value="Genomic_DNA"/>
</dbReference>
<keyword evidence="1" id="KW-1133">Transmembrane helix</keyword>
<sequence length="188" mass="21224">ANIEMKFGKKKGRLFKPKWDKKTIKGKLNHTYKNSTGRYYVKISAPGFQQPRNVPFDIVDSASVKVPIQLMYKSKFWAFTYSTIAPGTGHLYMEKLKFRNALLPLGIYGISVATAINSKASYNRHRSDFETYQGISINSLDPVVSSENQEKAQKSWDKMNRADDMFIGAVVSAIITNIATSIWLILSS</sequence>
<proteinExistence type="predicted"/>
<keyword evidence="1" id="KW-0472">Membrane</keyword>
<organism evidence="2">
    <name type="scientific">marine metagenome</name>
    <dbReference type="NCBI Taxonomy" id="408172"/>
    <lineage>
        <taxon>unclassified sequences</taxon>
        <taxon>metagenomes</taxon>
        <taxon>ecological metagenomes</taxon>
    </lineage>
</organism>
<evidence type="ECO:0008006" key="3">
    <source>
        <dbReference type="Google" id="ProtNLM"/>
    </source>
</evidence>
<protein>
    <recommendedName>
        <fullName evidence="3">DUF5683 domain-containing protein</fullName>
    </recommendedName>
</protein>
<accession>A0A382MCL3</accession>
<dbReference type="AlphaFoldDB" id="A0A382MCL3"/>
<evidence type="ECO:0000256" key="1">
    <source>
        <dbReference type="SAM" id="Phobius"/>
    </source>
</evidence>
<reference evidence="2" key="1">
    <citation type="submission" date="2018-05" db="EMBL/GenBank/DDBJ databases">
        <authorList>
            <person name="Lanie J.A."/>
            <person name="Ng W.-L."/>
            <person name="Kazmierczak K.M."/>
            <person name="Andrzejewski T.M."/>
            <person name="Davidsen T.M."/>
            <person name="Wayne K.J."/>
            <person name="Tettelin H."/>
            <person name="Glass J.I."/>
            <person name="Rusch D."/>
            <person name="Podicherti R."/>
            <person name="Tsui H.-C.T."/>
            <person name="Winkler M.E."/>
        </authorList>
    </citation>
    <scope>NUCLEOTIDE SEQUENCE</scope>
</reference>